<dbReference type="InterPro" id="IPR036526">
    <property type="entry name" value="C-N_Hydrolase_sf"/>
</dbReference>
<dbReference type="PANTHER" id="PTHR10609:SF27">
    <property type="entry name" value="CN HYDROLASE DOMAIN-CONTAINING PROTEIN-RELATED"/>
    <property type="match status" value="1"/>
</dbReference>
<comment type="similarity">
    <text evidence="1">Belongs to the carbon-nitrogen hydrolase superfamily. BTD/VNN family.</text>
</comment>
<dbReference type="EMBL" id="BPLQ01002624">
    <property type="protein sequence ID" value="GIX94630.1"/>
    <property type="molecule type" value="Genomic_DNA"/>
</dbReference>
<evidence type="ECO:0000259" key="3">
    <source>
        <dbReference type="PROSITE" id="PS50263"/>
    </source>
</evidence>
<keyword evidence="5" id="KW-1185">Reference proteome</keyword>
<dbReference type="InterPro" id="IPR003010">
    <property type="entry name" value="C-N_Hydrolase"/>
</dbReference>
<dbReference type="Proteomes" id="UP001054837">
    <property type="component" value="Unassembled WGS sequence"/>
</dbReference>
<keyword evidence="2" id="KW-0378">Hydrolase</keyword>
<dbReference type="SUPFAM" id="SSF56317">
    <property type="entry name" value="Carbon-nitrogen hydrolase"/>
    <property type="match status" value="1"/>
</dbReference>
<reference evidence="4 5" key="1">
    <citation type="submission" date="2021-06" db="EMBL/GenBank/DDBJ databases">
        <title>Caerostris darwini draft genome.</title>
        <authorList>
            <person name="Kono N."/>
            <person name="Arakawa K."/>
        </authorList>
    </citation>
    <scope>NUCLEOTIDE SEQUENCE [LARGE SCALE GENOMIC DNA]</scope>
</reference>
<dbReference type="PANTHER" id="PTHR10609">
    <property type="entry name" value="BIOTINIDASE-RELATED"/>
    <property type="match status" value="1"/>
</dbReference>
<dbReference type="Gene3D" id="3.60.110.10">
    <property type="entry name" value="Carbon-nitrogen hydrolase"/>
    <property type="match status" value="1"/>
</dbReference>
<gene>
    <name evidence="4" type="primary">btd</name>
    <name evidence="4" type="ORF">CDAR_3551</name>
</gene>
<dbReference type="Pfam" id="PF00795">
    <property type="entry name" value="CN_hydrolase"/>
    <property type="match status" value="1"/>
</dbReference>
<evidence type="ECO:0000256" key="2">
    <source>
        <dbReference type="ARBA" id="ARBA00022801"/>
    </source>
</evidence>
<evidence type="ECO:0000313" key="5">
    <source>
        <dbReference type="Proteomes" id="UP001054837"/>
    </source>
</evidence>
<evidence type="ECO:0000256" key="1">
    <source>
        <dbReference type="ARBA" id="ARBA00008225"/>
    </source>
</evidence>
<comment type="caution">
    <text evidence="4">The sequence shown here is derived from an EMBL/GenBank/DDBJ whole genome shotgun (WGS) entry which is preliminary data.</text>
</comment>
<dbReference type="InterPro" id="IPR043957">
    <property type="entry name" value="Vanin_C"/>
</dbReference>
<sequence>MSITGLNGHKFFYRAAVFEIFQFPNFSYPGSEIISKNLEKYELAAEISAENVGSFQIISQSVLEADIIVFPEEGLFSTSYENDTWFISYAEDVPNPKIEHVNPCDDDKYQNSPILKRLSCMAKKHEFYVVADLIDVKKCEVTDGCDENDIDYCVTDPDECPEDGYYHFNTLVVFDREGYLITRYYKTHLYFEEGLNTPKTIKHEYFTTEFGEFTVGICFDLLFQGFVKSARNATGLVYPTWWFDHTPLIYFATSFQQSWSIANKVNILAADVQYPNFGSLGSGIYTPGNGALIYTSNPDARSKLLISNVPVSPIAIPVDTDLLDQNFYYIDDDYSFQPLVGEEPRDYESECGVNVLGTETSSLTDFRCQHTEVNTYTFVTLNESKGHVRVCSNKFCCSLTYEADSMDESYSFGVSGHRLNFYQTYLFGVQACFLARCEPLDGKPCRNYLLKSDTIFRSVKIEGTFRTRHIYPFAVDNEIRLTDRKEWDFDGESLMLYQNLNNRSLLSIGLYGRLYRRDKSLNT</sequence>
<dbReference type="GO" id="GO:0016787">
    <property type="term" value="F:hydrolase activity"/>
    <property type="evidence" value="ECO:0007669"/>
    <property type="project" value="UniProtKB-KW"/>
</dbReference>
<proteinExistence type="inferred from homology"/>
<dbReference type="PROSITE" id="PS50263">
    <property type="entry name" value="CN_HYDROLASE"/>
    <property type="match status" value="1"/>
</dbReference>
<organism evidence="4 5">
    <name type="scientific">Caerostris darwini</name>
    <dbReference type="NCBI Taxonomy" id="1538125"/>
    <lineage>
        <taxon>Eukaryota</taxon>
        <taxon>Metazoa</taxon>
        <taxon>Ecdysozoa</taxon>
        <taxon>Arthropoda</taxon>
        <taxon>Chelicerata</taxon>
        <taxon>Arachnida</taxon>
        <taxon>Araneae</taxon>
        <taxon>Araneomorphae</taxon>
        <taxon>Entelegynae</taxon>
        <taxon>Araneoidea</taxon>
        <taxon>Araneidae</taxon>
        <taxon>Caerostris</taxon>
    </lineage>
</organism>
<feature type="domain" description="CN hydrolase" evidence="3">
    <location>
        <begin position="13"/>
        <end position="311"/>
    </location>
</feature>
<protein>
    <submittedName>
        <fullName evidence="4">Biotinidase</fullName>
    </submittedName>
</protein>
<dbReference type="Pfam" id="PF19018">
    <property type="entry name" value="Vanin_C"/>
    <property type="match status" value="1"/>
</dbReference>
<accession>A0AAV4PBQ8</accession>
<name>A0AAV4PBQ8_9ARAC</name>
<evidence type="ECO:0000313" key="4">
    <source>
        <dbReference type="EMBL" id="GIX94630.1"/>
    </source>
</evidence>
<dbReference type="InterPro" id="IPR040154">
    <property type="entry name" value="Biotinidase/VNN"/>
</dbReference>
<dbReference type="AlphaFoldDB" id="A0AAV4PBQ8"/>